<accession>A0ABU3P7U0</accession>
<dbReference type="NCBIfam" id="TIGR01782">
    <property type="entry name" value="TonB-Xanth-Caul"/>
    <property type="match status" value="1"/>
</dbReference>
<comment type="subcellular location">
    <subcellularLocation>
        <location evidence="1">Cell outer membrane</location>
    </subcellularLocation>
</comment>
<keyword evidence="8" id="KW-1185">Reference proteome</keyword>
<evidence type="ECO:0000256" key="5">
    <source>
        <dbReference type="SAM" id="SignalP"/>
    </source>
</evidence>
<feature type="chain" id="PRO_5046315159" evidence="5">
    <location>
        <begin position="32"/>
        <end position="912"/>
    </location>
</feature>
<dbReference type="Gene3D" id="2.40.170.20">
    <property type="entry name" value="TonB-dependent receptor, beta-barrel domain"/>
    <property type="match status" value="1"/>
</dbReference>
<feature type="domain" description="TonB-dependent receptor plug" evidence="6">
    <location>
        <begin position="58"/>
        <end position="159"/>
    </location>
</feature>
<comment type="similarity">
    <text evidence="2">Belongs to the TonB-dependent receptor family.</text>
</comment>
<evidence type="ECO:0000313" key="8">
    <source>
        <dbReference type="Proteomes" id="UP001246372"/>
    </source>
</evidence>
<dbReference type="SUPFAM" id="SSF56935">
    <property type="entry name" value="Porins"/>
    <property type="match status" value="1"/>
</dbReference>
<keyword evidence="3" id="KW-0472">Membrane</keyword>
<dbReference type="InterPro" id="IPR010104">
    <property type="entry name" value="TonB_rcpt_bac"/>
</dbReference>
<evidence type="ECO:0000256" key="1">
    <source>
        <dbReference type="ARBA" id="ARBA00004442"/>
    </source>
</evidence>
<sequence length="912" mass="98374">MKPSPIKRELFRVSPVVAGCTLLVMAGAAYAQQQSPTTLDSVTVTGIRKGIEAAISVKKNSDSIVEAVSAEDIGKLPDNSIAESIARLPGLSAQRVAGRAQVISVRGLSPDFATTLLNGRELVSTGDNRSVEFDVYPSELLAGVTVFKTPDAGLVGQGLSGTLDMKSVRPLSFGSRVTTLGGRLSNNSLGSAANAKASGNRISASYIDQFNDRTVGLAIGFAHLETPVAENQTGTYEPWAQNPRVGIPANTFDTDGIKALRRTGVNKRDGLMATLEVKASKDWTSTVDLFASKSNQTDTANQFESHFYYNGDYPCKPDCVWTKATVNGNQTLTGGVVTNVYPLVRGQYNNRDDKISSIAWNNAFKVADVALNADASYSKANRDETNLEINTQLVPAKQFDTLTLAFPSDGFATMNPTLNYSDASKLFLRNSIYGSGYARIQHVADELGSLKLEAKVPAPAAMNKLFSDFHLGVNYADRKKTKQQPEGNINLNGAEAPIASELQYSPVDLSFAGSNLASIPSFNVPGVVAKYMNYSLAENQYHDKVGNSWEAREKITTAFVKANIDSTWGSIPVRGNVGLQIQSVKQSSDSHYWDSTAPAGSELKPINDGKSMTDVLPALNLAFDLGSDQTLRLAVAKQVARPRLDQLRAGIDFGVDKTSGKPGATGGNPKLDPWRADALDLSYEKYFGTKAYFAAAAFYKKLTSYIYTQSNSYDFSKFVSGYVPPVGAPPTQTMGDFTAPYNGQGGNLSGVELTVSLPFSQFSPSLSGFGITASTSLTNSSIKIKAEPNSQSSVGSADITLPGLSKTVSNLTFYYEKDGFEVRLSQRRRSDFIGEIKNFDASRSLRYVVGENITDAQIGYNFNDGQFKGLGLTLQVNNLSDSAFQTYFGTKDRPAEYIKWGRTVMLGANYKF</sequence>
<name>A0ABU3P7U0_9BURK</name>
<evidence type="ECO:0000256" key="4">
    <source>
        <dbReference type="ARBA" id="ARBA00023237"/>
    </source>
</evidence>
<keyword evidence="5" id="KW-0732">Signal</keyword>
<protein>
    <submittedName>
        <fullName evidence="7">TonB-dependent receptor</fullName>
    </submittedName>
</protein>
<evidence type="ECO:0000256" key="2">
    <source>
        <dbReference type="ARBA" id="ARBA00009810"/>
    </source>
</evidence>
<keyword evidence="7" id="KW-0675">Receptor</keyword>
<keyword evidence="4" id="KW-0998">Cell outer membrane</keyword>
<proteinExistence type="inferred from homology"/>
<dbReference type="InterPro" id="IPR012910">
    <property type="entry name" value="Plug_dom"/>
</dbReference>
<reference evidence="7" key="1">
    <citation type="submission" date="2023-09" db="EMBL/GenBank/DDBJ databases">
        <title>Paucibacter sp. APW11 Genome sequencing and assembly.</title>
        <authorList>
            <person name="Kim I."/>
        </authorList>
    </citation>
    <scope>NUCLEOTIDE SEQUENCE</scope>
    <source>
        <strain evidence="7">APW11</strain>
    </source>
</reference>
<dbReference type="Pfam" id="PF07715">
    <property type="entry name" value="Plug"/>
    <property type="match status" value="1"/>
</dbReference>
<evidence type="ECO:0000256" key="3">
    <source>
        <dbReference type="ARBA" id="ARBA00023136"/>
    </source>
</evidence>
<comment type="caution">
    <text evidence="7">The sequence shown here is derived from an EMBL/GenBank/DDBJ whole genome shotgun (WGS) entry which is preliminary data.</text>
</comment>
<dbReference type="RefSeq" id="WP_315648589.1">
    <property type="nucleotide sequence ID" value="NZ_JAVXZY010000001.1"/>
</dbReference>
<dbReference type="PANTHER" id="PTHR40980:SF3">
    <property type="entry name" value="TONB-DEPENDENT RECEPTOR-LIKE BETA-BARREL DOMAIN-CONTAINING PROTEIN"/>
    <property type="match status" value="1"/>
</dbReference>
<dbReference type="Proteomes" id="UP001246372">
    <property type="component" value="Unassembled WGS sequence"/>
</dbReference>
<evidence type="ECO:0000259" key="6">
    <source>
        <dbReference type="Pfam" id="PF07715"/>
    </source>
</evidence>
<dbReference type="Gene3D" id="2.170.130.10">
    <property type="entry name" value="TonB-dependent receptor, plug domain"/>
    <property type="match status" value="1"/>
</dbReference>
<dbReference type="InterPro" id="IPR037066">
    <property type="entry name" value="Plug_dom_sf"/>
</dbReference>
<organism evidence="7 8">
    <name type="scientific">Roseateles aquae</name>
    <dbReference type="NCBI Taxonomy" id="3077235"/>
    <lineage>
        <taxon>Bacteria</taxon>
        <taxon>Pseudomonadati</taxon>
        <taxon>Pseudomonadota</taxon>
        <taxon>Betaproteobacteria</taxon>
        <taxon>Burkholderiales</taxon>
        <taxon>Sphaerotilaceae</taxon>
        <taxon>Roseateles</taxon>
    </lineage>
</organism>
<evidence type="ECO:0000313" key="7">
    <source>
        <dbReference type="EMBL" id="MDT8998280.1"/>
    </source>
</evidence>
<dbReference type="PANTHER" id="PTHR40980">
    <property type="entry name" value="PLUG DOMAIN-CONTAINING PROTEIN"/>
    <property type="match status" value="1"/>
</dbReference>
<dbReference type="EMBL" id="JAVXZY010000001">
    <property type="protein sequence ID" value="MDT8998280.1"/>
    <property type="molecule type" value="Genomic_DNA"/>
</dbReference>
<dbReference type="InterPro" id="IPR036942">
    <property type="entry name" value="Beta-barrel_TonB_sf"/>
</dbReference>
<feature type="signal peptide" evidence="5">
    <location>
        <begin position="1"/>
        <end position="31"/>
    </location>
</feature>
<gene>
    <name evidence="7" type="ORF">RQP53_03205</name>
</gene>